<reference evidence="2 3" key="1">
    <citation type="submission" date="2017-12" db="EMBL/GenBank/DDBJ databases">
        <title>Integrating genomic resources of turbot (Scophthalmus maximus) in depth evaluation of genetic and physical mapping variation across individuals.</title>
        <authorList>
            <person name="Martinez P."/>
        </authorList>
    </citation>
    <scope>NUCLEOTIDE SEQUENCE [LARGE SCALE GENOMIC DNA]</scope>
</reference>
<feature type="compositionally biased region" description="Basic and acidic residues" evidence="1">
    <location>
        <begin position="7"/>
        <end position="22"/>
    </location>
</feature>
<evidence type="ECO:0000313" key="3">
    <source>
        <dbReference type="Proteomes" id="UP000246464"/>
    </source>
</evidence>
<accession>A0A2U9C7H0</accession>
<evidence type="ECO:0000256" key="1">
    <source>
        <dbReference type="SAM" id="MobiDB-lite"/>
    </source>
</evidence>
<sequence length="103" mass="11353">MHRAKRDRGAGGGRREGTERAREALRAPAIITTQQHIAHPPQRCGSIRRSIRHIPVNRMSVRSRAGTGGRCRGVCDGRSADSQASKRYLSGSFFRPPLVFCAD</sequence>
<keyword evidence="3" id="KW-1185">Reference proteome</keyword>
<feature type="region of interest" description="Disordered" evidence="1">
    <location>
        <begin position="1"/>
        <end position="22"/>
    </location>
</feature>
<evidence type="ECO:0000313" key="2">
    <source>
        <dbReference type="EMBL" id="AWP12378.1"/>
    </source>
</evidence>
<dbReference type="AlphaFoldDB" id="A0A2U9C7H0"/>
<gene>
    <name evidence="2" type="ORF">SMAX5B_019009</name>
</gene>
<dbReference type="Proteomes" id="UP000246464">
    <property type="component" value="Chromosome 13"/>
</dbReference>
<organism evidence="2 3">
    <name type="scientific">Scophthalmus maximus</name>
    <name type="common">Turbot</name>
    <name type="synonym">Psetta maxima</name>
    <dbReference type="NCBI Taxonomy" id="52904"/>
    <lineage>
        <taxon>Eukaryota</taxon>
        <taxon>Metazoa</taxon>
        <taxon>Chordata</taxon>
        <taxon>Craniata</taxon>
        <taxon>Vertebrata</taxon>
        <taxon>Euteleostomi</taxon>
        <taxon>Actinopterygii</taxon>
        <taxon>Neopterygii</taxon>
        <taxon>Teleostei</taxon>
        <taxon>Neoteleostei</taxon>
        <taxon>Acanthomorphata</taxon>
        <taxon>Carangaria</taxon>
        <taxon>Pleuronectiformes</taxon>
        <taxon>Pleuronectoidei</taxon>
        <taxon>Scophthalmidae</taxon>
        <taxon>Scophthalmus</taxon>
    </lineage>
</organism>
<protein>
    <submittedName>
        <fullName evidence="2">Uncharacterized protein</fullName>
    </submittedName>
</protein>
<dbReference type="EMBL" id="CP026255">
    <property type="protein sequence ID" value="AWP12378.1"/>
    <property type="molecule type" value="Genomic_DNA"/>
</dbReference>
<name>A0A2U9C7H0_SCOMX</name>
<proteinExistence type="predicted"/>